<feature type="compositionally biased region" description="Polar residues" evidence="1">
    <location>
        <begin position="102"/>
        <end position="113"/>
    </location>
</feature>
<feature type="compositionally biased region" description="Low complexity" evidence="1">
    <location>
        <begin position="165"/>
        <end position="185"/>
    </location>
</feature>
<feature type="region of interest" description="Disordered" evidence="1">
    <location>
        <begin position="241"/>
        <end position="277"/>
    </location>
</feature>
<feature type="region of interest" description="Disordered" evidence="1">
    <location>
        <begin position="566"/>
        <end position="654"/>
    </location>
</feature>
<proteinExistence type="predicted"/>
<keyword evidence="3" id="KW-1185">Reference proteome</keyword>
<evidence type="ECO:0000313" key="3">
    <source>
        <dbReference type="Proteomes" id="UP000000689"/>
    </source>
</evidence>
<feature type="compositionally biased region" description="Polar residues" evidence="1">
    <location>
        <begin position="680"/>
        <end position="704"/>
    </location>
</feature>
<dbReference type="OrthoDB" id="4069015at2759"/>
<dbReference type="EMBL" id="HE580271">
    <property type="protein sequence ID" value="CCD25159.1"/>
    <property type="molecule type" value="Genomic_DNA"/>
</dbReference>
<feature type="compositionally biased region" description="Low complexity" evidence="1">
    <location>
        <begin position="1040"/>
        <end position="1057"/>
    </location>
</feature>
<feature type="compositionally biased region" description="Low complexity" evidence="1">
    <location>
        <begin position="268"/>
        <end position="277"/>
    </location>
</feature>
<sequence>MVFGLTRKENRVPDLSRYDYYYQNKQDYNKSSQLSADAAYAASSAQSSPPPPIAYTNSNQLRSSTPSTVNRRSRRNTVINNNNNNNRNSNITSRNNVRKANSMVNYSSNPLRKQQQLQQQPQLPHSNSTRSVRNSAIPNTKRITNVNPVSKTPQKRQSVRKNSTTRKISSNNNTTTNAVTNRNSNKTYSLKSQISFDSPRTKKNINTNTDTDTDTDTNTNNIPTKKIINNNTRRINSLTTATTSQKQLQNNHQRRTNSLTLSKKQQENNSSSRTNSITIKTTKVLDPSGRTKSITKKTIKKIDGNEYIIETTTTTTTTTKKKKKPNNNYHFDHFSDNFVDDYNEDLIEELNNNNSNQLDDEDDIDQSFLDPRIENIILANDSTSPQIQEIPEEDEDEDIIELSENNNDQEYYDDYVENEDHDDESEVDYIEEEENPEEQVEQIDNKIDEFVSNNFTYDYDNPYLDDINESPTLTPSESTNPAQFEWKIQTPYSELQTPKRIKTSGSLVKLDETSSMSKFDDALDYIPTKSITTTKDQHPTSPMEKLTSPNRFKATKIISTPTKISNTTTVEGYNNNNKNNNVDYPLNKRKSKGINKEKTTVINTPTATAPPPPPPPPSQASLTAHMKNKTPRSASFSIPKAPSSQNSNQKTKQPLTEEEMYAHALKAAEKIVYKDRIASPISQQSGKGKTSNMGQRMTLRSPSDNNNNTNTNNQALMDIMNSPPHPSQPPPKNKLAALFHKTKSHSRNSSIDQPTIVTTQPPVVVQSHTSPRTSNNSMQRNIPSVNTTSEETNNKTMKKKKKPLSDEEMYAQALKITRKRYLDSHGIVEPDQDNGSSHEDNISHSNKTIARGNVPEQSSTITHGIITASRPNEPEFEETTSSTIMEQPQPITPPTTSSNSATPPTTAAVLPQSTTSKPSTKNKSKFHDLMDKVVQFSVENSGYQPPREEKLKMKQSERQNEEQLIHDQVISSIQNPTIPTQKVNSINNTIGPADGHEQPQQGGINEEELGNTIMPLNVPLTNPAATDSVSSFQKTKSESKSMFTMNSKKSNKKSNNNDIAIDDTTKIIKVNTDGSNGTIKKKSVFKKLFNRH</sequence>
<name>G0WBN9_NAUDC</name>
<evidence type="ECO:0000313" key="2">
    <source>
        <dbReference type="EMBL" id="CCD25159.1"/>
    </source>
</evidence>
<feature type="compositionally biased region" description="Low complexity" evidence="1">
    <location>
        <begin position="114"/>
        <end position="124"/>
    </location>
</feature>
<feature type="compositionally biased region" description="Polar residues" evidence="1">
    <location>
        <begin position="125"/>
        <end position="152"/>
    </location>
</feature>
<protein>
    <submittedName>
        <fullName evidence="2">Uncharacterized protein</fullName>
    </submittedName>
</protein>
<feature type="compositionally biased region" description="Low complexity" evidence="1">
    <location>
        <begin position="62"/>
        <end position="95"/>
    </location>
</feature>
<feature type="compositionally biased region" description="Low complexity" evidence="1">
    <location>
        <begin position="894"/>
        <end position="921"/>
    </location>
</feature>
<dbReference type="GeneID" id="11498737"/>
<feature type="compositionally biased region" description="Low complexity" evidence="1">
    <location>
        <begin position="786"/>
        <end position="795"/>
    </location>
</feature>
<feature type="compositionally biased region" description="Polar residues" evidence="1">
    <location>
        <begin position="241"/>
        <end position="263"/>
    </location>
</feature>
<feature type="compositionally biased region" description="Polar residues" evidence="1">
    <location>
        <begin position="186"/>
        <end position="198"/>
    </location>
</feature>
<dbReference type="eggNOG" id="ENOG502RZHH">
    <property type="taxonomic scope" value="Eukaryota"/>
</dbReference>
<feature type="region of interest" description="Disordered" evidence="1">
    <location>
        <begin position="41"/>
        <end position="224"/>
    </location>
</feature>
<organism evidence="2 3">
    <name type="scientific">Naumovozyma dairenensis (strain ATCC 10597 / BCRC 20456 / CBS 421 / NBRC 0211 / NRRL Y-12639)</name>
    <name type="common">Saccharomyces dairenensis</name>
    <dbReference type="NCBI Taxonomy" id="1071378"/>
    <lineage>
        <taxon>Eukaryota</taxon>
        <taxon>Fungi</taxon>
        <taxon>Dikarya</taxon>
        <taxon>Ascomycota</taxon>
        <taxon>Saccharomycotina</taxon>
        <taxon>Saccharomycetes</taxon>
        <taxon>Saccharomycetales</taxon>
        <taxon>Saccharomycetaceae</taxon>
        <taxon>Naumovozyma</taxon>
    </lineage>
</organism>
<dbReference type="KEGG" id="ndi:NDAI_0E03420"/>
<dbReference type="RefSeq" id="XP_003670402.1">
    <property type="nucleotide sequence ID" value="XM_003670354.1"/>
</dbReference>
<feature type="compositionally biased region" description="Polar residues" evidence="1">
    <location>
        <begin position="767"/>
        <end position="785"/>
    </location>
</feature>
<dbReference type="Proteomes" id="UP000000689">
    <property type="component" value="Chromosome 5"/>
</dbReference>
<feature type="compositionally biased region" description="Polar residues" evidence="1">
    <location>
        <begin position="631"/>
        <end position="654"/>
    </location>
</feature>
<feature type="region of interest" description="Disordered" evidence="1">
    <location>
        <begin position="1031"/>
        <end position="1057"/>
    </location>
</feature>
<gene>
    <name evidence="2" type="primary">NDAI0E03420</name>
    <name evidence="2" type="ordered locus">NDAI_0E03420</name>
</gene>
<feature type="compositionally biased region" description="Pro residues" evidence="1">
    <location>
        <begin position="608"/>
        <end position="618"/>
    </location>
</feature>
<feature type="region of interest" description="Disordered" evidence="1">
    <location>
        <begin position="826"/>
        <end position="923"/>
    </location>
</feature>
<dbReference type="AlphaFoldDB" id="G0WBN9"/>
<dbReference type="OMA" id="DSHGIVE"/>
<dbReference type="HOGENOM" id="CLU_307975_0_0_1"/>
<feature type="compositionally biased region" description="Low complexity" evidence="1">
    <location>
        <begin position="204"/>
        <end position="224"/>
    </location>
</feature>
<accession>G0WBN9</accession>
<reference evidence="2 3" key="1">
    <citation type="journal article" date="2011" name="Proc. Natl. Acad. Sci. U.S.A.">
        <title>Evolutionary erosion of yeast sex chromosomes by mating-type switching accidents.</title>
        <authorList>
            <person name="Gordon J.L."/>
            <person name="Armisen D."/>
            <person name="Proux-Wera E."/>
            <person name="Oheigeartaigh S.S."/>
            <person name="Byrne K.P."/>
            <person name="Wolfe K.H."/>
        </authorList>
    </citation>
    <scope>NUCLEOTIDE SEQUENCE [LARGE SCALE GENOMIC DNA]</scope>
    <source>
        <strain evidence="3">ATCC 10597 / BCRC 20456 / CBS 421 / NBRC 0211 / NRRL Y-12639</strain>
    </source>
</reference>
<feature type="region of interest" description="Disordered" evidence="1">
    <location>
        <begin position="679"/>
        <end position="713"/>
    </location>
</feature>
<evidence type="ECO:0000256" key="1">
    <source>
        <dbReference type="SAM" id="MobiDB-lite"/>
    </source>
</evidence>
<feature type="region of interest" description="Disordered" evidence="1">
    <location>
        <begin position="766"/>
        <end position="806"/>
    </location>
</feature>